<dbReference type="PROSITE" id="PS00189">
    <property type="entry name" value="LIPOYL"/>
    <property type="match status" value="1"/>
</dbReference>
<evidence type="ECO:0000256" key="3">
    <source>
        <dbReference type="HAMAP-Rule" id="MF_00272"/>
    </source>
</evidence>
<dbReference type="SUPFAM" id="SSF51230">
    <property type="entry name" value="Single hybrid motif"/>
    <property type="match status" value="1"/>
</dbReference>
<dbReference type="AlphaFoldDB" id="A0A956RNQ6"/>
<name>A0A956RNQ6_UNCEI</name>
<evidence type="ECO:0000256" key="2">
    <source>
        <dbReference type="ARBA" id="ARBA00022823"/>
    </source>
</evidence>
<dbReference type="InterPro" id="IPR000089">
    <property type="entry name" value="Biotin_lipoyl"/>
</dbReference>
<evidence type="ECO:0000313" key="7">
    <source>
        <dbReference type="Proteomes" id="UP000697710"/>
    </source>
</evidence>
<evidence type="ECO:0000313" key="6">
    <source>
        <dbReference type="EMBL" id="MCA9727796.1"/>
    </source>
</evidence>
<dbReference type="InterPro" id="IPR011053">
    <property type="entry name" value="Single_hybrid_motif"/>
</dbReference>
<keyword evidence="2 3" id="KW-0450">Lipoyl</keyword>
<dbReference type="Pfam" id="PF01597">
    <property type="entry name" value="GCV_H"/>
    <property type="match status" value="1"/>
</dbReference>
<dbReference type="CDD" id="cd06848">
    <property type="entry name" value="GCS_H"/>
    <property type="match status" value="1"/>
</dbReference>
<evidence type="ECO:0000259" key="5">
    <source>
        <dbReference type="PROSITE" id="PS50968"/>
    </source>
</evidence>
<dbReference type="EMBL" id="JAGQHR010000238">
    <property type="protein sequence ID" value="MCA9727796.1"/>
    <property type="molecule type" value="Genomic_DNA"/>
</dbReference>
<dbReference type="GO" id="GO:0005829">
    <property type="term" value="C:cytosol"/>
    <property type="evidence" value="ECO:0007669"/>
    <property type="project" value="TreeGrafter"/>
</dbReference>
<dbReference type="GO" id="GO:0005960">
    <property type="term" value="C:glycine cleavage complex"/>
    <property type="evidence" value="ECO:0007669"/>
    <property type="project" value="InterPro"/>
</dbReference>
<dbReference type="NCBIfam" id="NF002270">
    <property type="entry name" value="PRK01202.1"/>
    <property type="match status" value="1"/>
</dbReference>
<feature type="domain" description="Lipoyl-binding" evidence="5">
    <location>
        <begin position="25"/>
        <end position="107"/>
    </location>
</feature>
<sequence>MASHEIPGDLRYTKEHEWVKVDGTVAMIGVTDFAQASLGDVVFVELPQVGDALTQNEPFGSVEAVKAVSDLFSPVSGEVSAVNEGIENDPSVVNRSPYGDGWMIKASLSDASELDDLMSAEEYAAHVAGLEQGA</sequence>
<protein>
    <recommendedName>
        <fullName evidence="3">Glycine cleavage system H protein</fullName>
    </recommendedName>
</protein>
<comment type="caution">
    <text evidence="6">The sequence shown here is derived from an EMBL/GenBank/DDBJ whole genome shotgun (WGS) entry which is preliminary data.</text>
</comment>
<reference evidence="6" key="2">
    <citation type="journal article" date="2021" name="Microbiome">
        <title>Successional dynamics and alternative stable states in a saline activated sludge microbial community over 9 years.</title>
        <authorList>
            <person name="Wang Y."/>
            <person name="Ye J."/>
            <person name="Ju F."/>
            <person name="Liu L."/>
            <person name="Boyd J.A."/>
            <person name="Deng Y."/>
            <person name="Parks D.H."/>
            <person name="Jiang X."/>
            <person name="Yin X."/>
            <person name="Woodcroft B.J."/>
            <person name="Tyson G.W."/>
            <person name="Hugenholtz P."/>
            <person name="Polz M.F."/>
            <person name="Zhang T."/>
        </authorList>
    </citation>
    <scope>NUCLEOTIDE SEQUENCE</scope>
    <source>
        <strain evidence="6">HKST-UBA01</strain>
    </source>
</reference>
<dbReference type="PROSITE" id="PS50968">
    <property type="entry name" value="BIOTINYL_LIPOYL"/>
    <property type="match status" value="1"/>
</dbReference>
<proteinExistence type="inferred from homology"/>
<dbReference type="GO" id="GO:0009249">
    <property type="term" value="P:protein lipoylation"/>
    <property type="evidence" value="ECO:0007669"/>
    <property type="project" value="TreeGrafter"/>
</dbReference>
<reference evidence="6" key="1">
    <citation type="submission" date="2020-04" db="EMBL/GenBank/DDBJ databases">
        <authorList>
            <person name="Zhang T."/>
        </authorList>
    </citation>
    <scope>NUCLEOTIDE SEQUENCE</scope>
    <source>
        <strain evidence="6">HKST-UBA01</strain>
    </source>
</reference>
<gene>
    <name evidence="3 6" type="primary">gcvH</name>
    <name evidence="6" type="ORF">KC729_08950</name>
</gene>
<dbReference type="InterPro" id="IPR002930">
    <property type="entry name" value="GCV_H"/>
</dbReference>
<comment type="similarity">
    <text evidence="1 3">Belongs to the GcvH family.</text>
</comment>
<dbReference type="Gene3D" id="2.40.50.100">
    <property type="match status" value="1"/>
</dbReference>
<dbReference type="PANTHER" id="PTHR11715:SF3">
    <property type="entry name" value="GLYCINE CLEAVAGE SYSTEM H PROTEIN-RELATED"/>
    <property type="match status" value="1"/>
</dbReference>
<dbReference type="HAMAP" id="MF_00272">
    <property type="entry name" value="GcvH"/>
    <property type="match status" value="1"/>
</dbReference>
<dbReference type="InterPro" id="IPR033753">
    <property type="entry name" value="GCV_H/Fam206"/>
</dbReference>
<comment type="subunit">
    <text evidence="3">The glycine cleavage system is composed of four proteins: P, T, L and H.</text>
</comment>
<organism evidence="6 7">
    <name type="scientific">Eiseniibacteriota bacterium</name>
    <dbReference type="NCBI Taxonomy" id="2212470"/>
    <lineage>
        <taxon>Bacteria</taxon>
        <taxon>Candidatus Eiseniibacteriota</taxon>
    </lineage>
</organism>
<evidence type="ECO:0000256" key="1">
    <source>
        <dbReference type="ARBA" id="ARBA00009249"/>
    </source>
</evidence>
<dbReference type="InterPro" id="IPR003016">
    <property type="entry name" value="2-oxoA_DH_lipoyl-BS"/>
</dbReference>
<evidence type="ECO:0000256" key="4">
    <source>
        <dbReference type="PIRSR" id="PIRSR617453-50"/>
    </source>
</evidence>
<feature type="modified residue" description="N6-lipoyllysine" evidence="3 4">
    <location>
        <position position="66"/>
    </location>
</feature>
<dbReference type="InterPro" id="IPR017453">
    <property type="entry name" value="GCV_H_sub"/>
</dbReference>
<dbReference type="PANTHER" id="PTHR11715">
    <property type="entry name" value="GLYCINE CLEAVAGE SYSTEM H PROTEIN"/>
    <property type="match status" value="1"/>
</dbReference>
<dbReference type="GO" id="GO:0019464">
    <property type="term" value="P:glycine decarboxylation via glycine cleavage system"/>
    <property type="evidence" value="ECO:0007669"/>
    <property type="project" value="UniProtKB-UniRule"/>
</dbReference>
<dbReference type="Proteomes" id="UP000697710">
    <property type="component" value="Unassembled WGS sequence"/>
</dbReference>
<dbReference type="NCBIfam" id="TIGR00527">
    <property type="entry name" value="gcvH"/>
    <property type="match status" value="1"/>
</dbReference>
<comment type="function">
    <text evidence="3">The glycine cleavage system catalyzes the degradation of glycine. The H protein shuttles the methylamine group of glycine from the P protein to the T protein.</text>
</comment>
<accession>A0A956RNQ6</accession>
<comment type="cofactor">
    <cofactor evidence="3">
        <name>(R)-lipoate</name>
        <dbReference type="ChEBI" id="CHEBI:83088"/>
    </cofactor>
    <text evidence="3">Binds 1 lipoyl cofactor covalently.</text>
</comment>